<reference evidence="1 2" key="1">
    <citation type="submission" date="2017-08" db="EMBL/GenBank/DDBJ databases">
        <title>Infants hospitalized years apart are colonized by the same room-sourced microbial strains.</title>
        <authorList>
            <person name="Brooks B."/>
            <person name="Olm M.R."/>
            <person name="Firek B.A."/>
            <person name="Baker R."/>
            <person name="Thomas B.C."/>
            <person name="Morowitz M.J."/>
            <person name="Banfield J.F."/>
        </authorList>
    </citation>
    <scope>NUCLEOTIDE SEQUENCE [LARGE SCALE GENOMIC DNA]</scope>
    <source>
        <strain evidence="1">S2_005_003_R2_41</strain>
    </source>
</reference>
<comment type="caution">
    <text evidence="1">The sequence shown here is derived from an EMBL/GenBank/DDBJ whole genome shotgun (WGS) entry which is preliminary data.</text>
</comment>
<dbReference type="EMBL" id="QFPP01000065">
    <property type="protein sequence ID" value="PZQ76040.1"/>
    <property type="molecule type" value="Genomic_DNA"/>
</dbReference>
<dbReference type="AlphaFoldDB" id="A0A2W5SMG0"/>
<gene>
    <name evidence="1" type="ORF">DI563_08010</name>
</gene>
<evidence type="ECO:0000313" key="2">
    <source>
        <dbReference type="Proteomes" id="UP000249135"/>
    </source>
</evidence>
<proteinExistence type="predicted"/>
<dbReference type="Proteomes" id="UP000249135">
    <property type="component" value="Unassembled WGS sequence"/>
</dbReference>
<sequence>MTPEDAANWAISEIARLDAPPYELIEVSYAKTPLDAIAALASVQGDRDRQMAGAWALARLRESLRGPDFDVRSAAHQAMRIVRAADFRDDIYYRFDTIEDEVSLALTGTYGTLEDCRAHLLNELARYPLPPLHHSG</sequence>
<name>A0A2W5SMG0_VARPD</name>
<protein>
    <submittedName>
        <fullName evidence="1">Uncharacterized protein</fullName>
    </submittedName>
</protein>
<organism evidence="1 2">
    <name type="scientific">Variovorax paradoxus</name>
    <dbReference type="NCBI Taxonomy" id="34073"/>
    <lineage>
        <taxon>Bacteria</taxon>
        <taxon>Pseudomonadati</taxon>
        <taxon>Pseudomonadota</taxon>
        <taxon>Betaproteobacteria</taxon>
        <taxon>Burkholderiales</taxon>
        <taxon>Comamonadaceae</taxon>
        <taxon>Variovorax</taxon>
    </lineage>
</organism>
<evidence type="ECO:0000313" key="1">
    <source>
        <dbReference type="EMBL" id="PZQ76040.1"/>
    </source>
</evidence>
<accession>A0A2W5SMG0</accession>